<evidence type="ECO:0000259" key="6">
    <source>
        <dbReference type="Pfam" id="PF20811"/>
    </source>
</evidence>
<dbReference type="Pfam" id="PF05028">
    <property type="entry name" value="PARG_cat_C"/>
    <property type="match status" value="1"/>
</dbReference>
<dbReference type="InterPro" id="IPR007724">
    <property type="entry name" value="Poly_GlycHdrlase"/>
</dbReference>
<feature type="compositionally biased region" description="Pro residues" evidence="4">
    <location>
        <begin position="47"/>
        <end position="59"/>
    </location>
</feature>
<feature type="region of interest" description="Disordered" evidence="4">
    <location>
        <begin position="275"/>
        <end position="361"/>
    </location>
</feature>
<accession>A0ABM1K705</accession>
<protein>
    <recommendedName>
        <fullName evidence="2">poly(ADP-ribose) glycohydrolase</fullName>
        <ecNumber evidence="2">3.2.1.143</ecNumber>
    </recommendedName>
</protein>
<dbReference type="PANTHER" id="PTHR12837">
    <property type="entry name" value="POLY ADP-RIBOSE GLYCOHYDROLASE"/>
    <property type="match status" value="1"/>
</dbReference>
<evidence type="ECO:0000313" key="8">
    <source>
        <dbReference type="RefSeq" id="XP_015269492.1"/>
    </source>
</evidence>
<proteinExistence type="inferred from homology"/>
<feature type="compositionally biased region" description="Polar residues" evidence="4">
    <location>
        <begin position="150"/>
        <end position="163"/>
    </location>
</feature>
<feature type="compositionally biased region" description="Polar residues" evidence="4">
    <location>
        <begin position="105"/>
        <end position="115"/>
    </location>
</feature>
<evidence type="ECO:0000256" key="1">
    <source>
        <dbReference type="ARBA" id="ARBA00009545"/>
    </source>
</evidence>
<feature type="region of interest" description="Disordered" evidence="4">
    <location>
        <begin position="142"/>
        <end position="199"/>
    </location>
</feature>
<feature type="compositionally biased region" description="Basic and acidic residues" evidence="4">
    <location>
        <begin position="438"/>
        <end position="450"/>
    </location>
</feature>
<dbReference type="RefSeq" id="XP_015269492.1">
    <property type="nucleotide sequence ID" value="XM_015414006.1"/>
</dbReference>
<feature type="region of interest" description="Disordered" evidence="4">
    <location>
        <begin position="216"/>
        <end position="258"/>
    </location>
</feature>
<dbReference type="PANTHER" id="PTHR12837:SF15">
    <property type="entry name" value="POLY(ADP-RIBOSE) GLYCOHYDROLASE"/>
    <property type="match status" value="1"/>
</dbReference>
<dbReference type="EC" id="3.2.1.143" evidence="2"/>
<reference evidence="8" key="1">
    <citation type="submission" date="2025-08" db="UniProtKB">
        <authorList>
            <consortium name="RefSeq"/>
        </authorList>
    </citation>
    <scope>IDENTIFICATION</scope>
</reference>
<evidence type="ECO:0000256" key="4">
    <source>
        <dbReference type="SAM" id="MobiDB-lite"/>
    </source>
</evidence>
<evidence type="ECO:0000259" key="5">
    <source>
        <dbReference type="Pfam" id="PF05028"/>
    </source>
</evidence>
<dbReference type="Pfam" id="PF20811">
    <property type="entry name" value="PARG_cat_N"/>
    <property type="match status" value="1"/>
</dbReference>
<sequence>MRAGPEGGSLRKRIRLDPLLAASAEASAGSPEEGQPPSWDRKVTQQQPPPPPPLLPPPPSRERGPRSSSSSSKGSPAVTVGNKVFKQRRITSWMENKGPKAVDSKSLQNKTSNAEAESKMASEKKDNAFEHDMKKVENVLHQGPSRLSAELSTKSAALTQTGTLHKWEAEETPRNPLPEAESMKGTQTGDQLKNANVNQTRKVSSQVYWGCNETQENCPHKLSLGSPAKVASKKEPSKDGSVERQAVMQNPQPYKNCSSEHLSCVTTELDRADVVPESPLSDAGCDASSSDLHSSPRGDQGCMGNSPPFERESEPESPMDVDNSKNSCQGSEADEETSPLLEDQEDIGVVSKAPNKSSHFQRADTDLDVRKPSFATRRSEGARFCLNLEGMDNPVKEAETHSESYGVSPVVLSECKGAKHCGRKDTKITAHFARVPKTEEKRNEPCDVKPHRPGRKTPRYTPPSLPTNKKWFGTPIEEMRRMPMCGARLPHLRPSANHTVTIRVDLLKEGEVPKPFPTHYKDSWDNKHVKMPCSEQNLYPVEDENGDRAAGSRWELIQTSLLKKFTSSRDMKEAILRYNVAYAKKWDFAALTDFCDKVTELSYDHVLSNILPEFVKESLRVPNLCHSPIPLLKQKMNHSITMSQEQTASLLANAFFCTFPRRNAKMKSEYSSYPDINFNRLFEGRSPRKPEKLKTLFCYFRRVTEKKPTGLVTFTRQCLQEFPDWERTQKKMSRLHVTYEGTIESNGHGMLQVDFANRFVGGGVTGAGLVQEEIRFLINPELIVSRLITEVLDHNECLIITGSEQYSEYTGYAETYRWARSHEDETPRDEWQRRCTEIVAIDAFHFRRFLDQFAPEKIRRELNKATLIQIMAAAEAGRDVVYFTFGDAELMRDIYSMHTFLTEKGQTVGDVYRLLLRYYNEECRCCSASRPEVKLYPFIYSAVESYMNATDDEK</sequence>
<keyword evidence="7" id="KW-1185">Reference proteome</keyword>
<keyword evidence="3" id="KW-0378">Hydrolase</keyword>
<feature type="compositionally biased region" description="Basic and acidic residues" evidence="4">
    <location>
        <begin position="116"/>
        <end position="126"/>
    </location>
</feature>
<dbReference type="InterPro" id="IPR046372">
    <property type="entry name" value="PARG_cat_C"/>
</dbReference>
<comment type="similarity">
    <text evidence="1">Belongs to the poly(ADP-ribose) glycohydrolase family.</text>
</comment>
<dbReference type="Proteomes" id="UP000694871">
    <property type="component" value="Unplaced"/>
</dbReference>
<evidence type="ECO:0000256" key="2">
    <source>
        <dbReference type="ARBA" id="ARBA00012255"/>
    </source>
</evidence>
<feature type="region of interest" description="Disordered" evidence="4">
    <location>
        <begin position="438"/>
        <end position="470"/>
    </location>
</feature>
<feature type="region of interest" description="Disordered" evidence="4">
    <location>
        <begin position="21"/>
        <end position="126"/>
    </location>
</feature>
<feature type="domain" description="PARG catalytic Macro" evidence="5">
    <location>
        <begin position="723"/>
        <end position="866"/>
    </location>
</feature>
<gene>
    <name evidence="8" type="primary">PARG</name>
</gene>
<feature type="compositionally biased region" description="Polar residues" evidence="4">
    <location>
        <begin position="247"/>
        <end position="258"/>
    </location>
</feature>
<feature type="compositionally biased region" description="Low complexity" evidence="4">
    <location>
        <begin position="66"/>
        <end position="76"/>
    </location>
</feature>
<dbReference type="InterPro" id="IPR048362">
    <property type="entry name" value="PARG_helical"/>
</dbReference>
<evidence type="ECO:0000313" key="7">
    <source>
        <dbReference type="Proteomes" id="UP000694871"/>
    </source>
</evidence>
<feature type="compositionally biased region" description="Basic and acidic residues" evidence="4">
    <location>
        <begin position="232"/>
        <end position="242"/>
    </location>
</feature>
<organism evidence="7 8">
    <name type="scientific">Gekko japonicus</name>
    <name type="common">Schlegel's Japanese gecko</name>
    <dbReference type="NCBI Taxonomy" id="146911"/>
    <lineage>
        <taxon>Eukaryota</taxon>
        <taxon>Metazoa</taxon>
        <taxon>Chordata</taxon>
        <taxon>Craniata</taxon>
        <taxon>Vertebrata</taxon>
        <taxon>Euteleostomi</taxon>
        <taxon>Lepidosauria</taxon>
        <taxon>Squamata</taxon>
        <taxon>Bifurcata</taxon>
        <taxon>Gekkota</taxon>
        <taxon>Gekkonidae</taxon>
        <taxon>Gekkoninae</taxon>
        <taxon>Gekko</taxon>
    </lineage>
</organism>
<feature type="compositionally biased region" description="Acidic residues" evidence="4">
    <location>
        <begin position="332"/>
        <end position="346"/>
    </location>
</feature>
<feature type="compositionally biased region" description="Polar residues" evidence="4">
    <location>
        <begin position="184"/>
        <end position="199"/>
    </location>
</feature>
<evidence type="ECO:0000256" key="3">
    <source>
        <dbReference type="ARBA" id="ARBA00022801"/>
    </source>
</evidence>
<name>A0ABM1K705_GEKJA</name>
<dbReference type="GeneID" id="107112813"/>
<feature type="domain" description="PARG helical" evidence="6">
    <location>
        <begin position="605"/>
        <end position="716"/>
    </location>
</feature>
<feature type="compositionally biased region" description="Low complexity" evidence="4">
    <location>
        <begin position="21"/>
        <end position="33"/>
    </location>
</feature>